<feature type="binding site" evidence="5">
    <location>
        <position position="192"/>
    </location>
    <ligand>
        <name>S-adenosyl-L-methionine</name>
        <dbReference type="ChEBI" id="CHEBI:59789"/>
    </ligand>
</feature>
<dbReference type="EMBL" id="QWEH01000001">
    <property type="protein sequence ID" value="RHW35442.1"/>
    <property type="molecule type" value="Genomic_DNA"/>
</dbReference>
<dbReference type="SUPFAM" id="SSF53335">
    <property type="entry name" value="S-adenosyl-L-methionine-dependent methyltransferases"/>
    <property type="match status" value="1"/>
</dbReference>
<dbReference type="InterPro" id="IPR029063">
    <property type="entry name" value="SAM-dependent_MTases_sf"/>
</dbReference>
<accession>A0A417YNQ0</accession>
<feature type="binding site" evidence="5">
    <location>
        <begin position="192"/>
        <end position="195"/>
    </location>
    <ligand>
        <name>substrate</name>
    </ligand>
</feature>
<dbReference type="PANTHER" id="PTHR18895">
    <property type="entry name" value="HEMK METHYLTRANSFERASE"/>
    <property type="match status" value="1"/>
</dbReference>
<keyword evidence="9" id="KW-1185">Reference proteome</keyword>
<dbReference type="InterPro" id="IPR002052">
    <property type="entry name" value="DNA_methylase_N6_adenine_CS"/>
</dbReference>
<evidence type="ECO:0000256" key="5">
    <source>
        <dbReference type="HAMAP-Rule" id="MF_02126"/>
    </source>
</evidence>
<organism evidence="8 9">
    <name type="scientific">Oceanobacillus profundus</name>
    <dbReference type="NCBI Taxonomy" id="372463"/>
    <lineage>
        <taxon>Bacteria</taxon>
        <taxon>Bacillati</taxon>
        <taxon>Bacillota</taxon>
        <taxon>Bacilli</taxon>
        <taxon>Bacillales</taxon>
        <taxon>Bacillaceae</taxon>
        <taxon>Oceanobacillus</taxon>
    </lineage>
</organism>
<comment type="similarity">
    <text evidence="5">Belongs to the protein N5-glutamine methyltransferase family. PrmC subfamily.</text>
</comment>
<sequence>MTHEQKQFEVLRWASLFLEKHHRESRVAEILLQYYLGVDRQQFYMLMRDPVPIEIVDKFKAAVEKHAKTGIPVQHLIGHEIFYGREFIVNEHVLIPRPETEELVQHIIQSTDTSGGDPLTIIDIGTGSGIIAITLALEIPNSIVYATDISKNALEVAEQNAKQLGADVHFLQGDFLQPAIEKDIQVDILVSNPPYIAKSEAPELSDTVKNFDPELALFADADGLAAYQTIIAQAPQATKRPAQLAFEIGHEQSEAVYALIQETFSESTINTIQDINGKNRIVSAKIK</sequence>
<evidence type="ECO:0000259" key="7">
    <source>
        <dbReference type="Pfam" id="PF17827"/>
    </source>
</evidence>
<dbReference type="InterPro" id="IPR040758">
    <property type="entry name" value="PrmC_N"/>
</dbReference>
<feature type="binding site" evidence="5">
    <location>
        <position position="175"/>
    </location>
    <ligand>
        <name>S-adenosyl-L-methionine</name>
        <dbReference type="ChEBI" id="CHEBI:59789"/>
    </ligand>
</feature>
<dbReference type="NCBIfam" id="TIGR03534">
    <property type="entry name" value="RF_mod_PrmC"/>
    <property type="match status" value="1"/>
</dbReference>
<dbReference type="Gene3D" id="3.40.50.150">
    <property type="entry name" value="Vaccinia Virus protein VP39"/>
    <property type="match status" value="1"/>
</dbReference>
<feature type="domain" description="Release factor glutamine methyltransferase N-terminal" evidence="7">
    <location>
        <begin position="9"/>
        <end position="78"/>
    </location>
</feature>
<dbReference type="AlphaFoldDB" id="A0A417YNQ0"/>
<dbReference type="GO" id="GO:0003676">
    <property type="term" value="F:nucleic acid binding"/>
    <property type="evidence" value="ECO:0007669"/>
    <property type="project" value="InterPro"/>
</dbReference>
<dbReference type="GO" id="GO:0032259">
    <property type="term" value="P:methylation"/>
    <property type="evidence" value="ECO:0007669"/>
    <property type="project" value="UniProtKB-KW"/>
</dbReference>
<dbReference type="Pfam" id="PF05175">
    <property type="entry name" value="MTS"/>
    <property type="match status" value="1"/>
</dbReference>
<evidence type="ECO:0000256" key="1">
    <source>
        <dbReference type="ARBA" id="ARBA00022603"/>
    </source>
</evidence>
<comment type="function">
    <text evidence="5">Methylates the class 1 translation termination release factors RF1/PrfA and RF2/PrfB on the glutamine residue of the universally conserved GGQ motif.</text>
</comment>
<proteinExistence type="inferred from homology"/>
<reference evidence="8 9" key="1">
    <citation type="journal article" date="2007" name="Int. J. Syst. Evol. Microbiol.">
        <title>Oceanobacillus profundus sp. nov., isolated from a deep-sea sediment core.</title>
        <authorList>
            <person name="Kim Y.G."/>
            <person name="Choi D.H."/>
            <person name="Hyun S."/>
            <person name="Cho B.C."/>
        </authorList>
    </citation>
    <scope>NUCLEOTIDE SEQUENCE [LARGE SCALE GENOMIC DNA]</scope>
    <source>
        <strain evidence="8 9">DSM 18246</strain>
    </source>
</reference>
<feature type="domain" description="Methyltransferase small" evidence="6">
    <location>
        <begin position="120"/>
        <end position="200"/>
    </location>
</feature>
<keyword evidence="2 5" id="KW-0808">Transferase</keyword>
<name>A0A417YNQ0_9BACI</name>
<dbReference type="CDD" id="cd02440">
    <property type="entry name" value="AdoMet_MTases"/>
    <property type="match status" value="1"/>
</dbReference>
<dbReference type="GO" id="GO:0102559">
    <property type="term" value="F:peptide chain release factor N(5)-glutamine methyltransferase activity"/>
    <property type="evidence" value="ECO:0007669"/>
    <property type="project" value="UniProtKB-EC"/>
</dbReference>
<evidence type="ECO:0000256" key="4">
    <source>
        <dbReference type="ARBA" id="ARBA00048391"/>
    </source>
</evidence>
<dbReference type="NCBIfam" id="TIGR00536">
    <property type="entry name" value="hemK_fam"/>
    <property type="match status" value="1"/>
</dbReference>
<gene>
    <name evidence="5 8" type="primary">prmC</name>
    <name evidence="8" type="ORF">D1B32_02130</name>
</gene>
<feature type="binding site" evidence="5">
    <location>
        <begin position="125"/>
        <end position="129"/>
    </location>
    <ligand>
        <name>S-adenosyl-L-methionine</name>
        <dbReference type="ChEBI" id="CHEBI:59789"/>
    </ligand>
</feature>
<dbReference type="OrthoDB" id="9800643at2"/>
<dbReference type="PROSITE" id="PS00092">
    <property type="entry name" value="N6_MTASE"/>
    <property type="match status" value="1"/>
</dbReference>
<dbReference type="Pfam" id="PF17827">
    <property type="entry name" value="PrmC_N"/>
    <property type="match status" value="1"/>
</dbReference>
<dbReference type="HAMAP" id="MF_02126">
    <property type="entry name" value="RF_methyltr_PrmC"/>
    <property type="match status" value="1"/>
</dbReference>
<dbReference type="RefSeq" id="WP_118888501.1">
    <property type="nucleotide sequence ID" value="NZ_PHUT01000001.1"/>
</dbReference>
<evidence type="ECO:0000256" key="3">
    <source>
        <dbReference type="ARBA" id="ARBA00022691"/>
    </source>
</evidence>
<evidence type="ECO:0000313" key="9">
    <source>
        <dbReference type="Proteomes" id="UP000285456"/>
    </source>
</evidence>
<keyword evidence="1 5" id="KW-0489">Methyltransferase</keyword>
<evidence type="ECO:0000259" key="6">
    <source>
        <dbReference type="Pfam" id="PF05175"/>
    </source>
</evidence>
<evidence type="ECO:0000313" key="8">
    <source>
        <dbReference type="EMBL" id="RHW35442.1"/>
    </source>
</evidence>
<dbReference type="InterPro" id="IPR007848">
    <property type="entry name" value="Small_mtfrase_dom"/>
</dbReference>
<feature type="binding site" evidence="5">
    <location>
        <position position="148"/>
    </location>
    <ligand>
        <name>S-adenosyl-L-methionine</name>
        <dbReference type="ChEBI" id="CHEBI:59789"/>
    </ligand>
</feature>
<dbReference type="InterPro" id="IPR019874">
    <property type="entry name" value="RF_methyltr_PrmC"/>
</dbReference>
<dbReference type="EC" id="2.1.1.297" evidence="5"/>
<dbReference type="InterPro" id="IPR004556">
    <property type="entry name" value="HemK-like"/>
</dbReference>
<dbReference type="Gene3D" id="1.10.8.10">
    <property type="entry name" value="DNA helicase RuvA subunit, C-terminal domain"/>
    <property type="match status" value="1"/>
</dbReference>
<dbReference type="Proteomes" id="UP000285456">
    <property type="component" value="Unassembled WGS sequence"/>
</dbReference>
<dbReference type="PANTHER" id="PTHR18895:SF74">
    <property type="entry name" value="MTRF1L RELEASE FACTOR GLUTAMINE METHYLTRANSFERASE"/>
    <property type="match status" value="1"/>
</dbReference>
<comment type="catalytic activity">
    <reaction evidence="4 5">
        <text>L-glutaminyl-[peptide chain release factor] + S-adenosyl-L-methionine = N(5)-methyl-L-glutaminyl-[peptide chain release factor] + S-adenosyl-L-homocysteine + H(+)</text>
        <dbReference type="Rhea" id="RHEA:42896"/>
        <dbReference type="Rhea" id="RHEA-COMP:10271"/>
        <dbReference type="Rhea" id="RHEA-COMP:10272"/>
        <dbReference type="ChEBI" id="CHEBI:15378"/>
        <dbReference type="ChEBI" id="CHEBI:30011"/>
        <dbReference type="ChEBI" id="CHEBI:57856"/>
        <dbReference type="ChEBI" id="CHEBI:59789"/>
        <dbReference type="ChEBI" id="CHEBI:61891"/>
        <dbReference type="EC" id="2.1.1.297"/>
    </reaction>
</comment>
<dbReference type="InterPro" id="IPR050320">
    <property type="entry name" value="N5-glutamine_MTase"/>
</dbReference>
<keyword evidence="3 5" id="KW-0949">S-adenosyl-L-methionine</keyword>
<protein>
    <recommendedName>
        <fullName evidence="5">Release factor glutamine methyltransferase</fullName>
        <shortName evidence="5">RF MTase</shortName>
        <ecNumber evidence="5">2.1.1.297</ecNumber>
    </recommendedName>
    <alternativeName>
        <fullName evidence="5">N5-glutamine methyltransferase PrmC</fullName>
    </alternativeName>
    <alternativeName>
        <fullName evidence="5">Protein-(glutamine-N5) MTase PrmC</fullName>
    </alternativeName>
    <alternativeName>
        <fullName evidence="5">Protein-glutamine N-methyltransferase PrmC</fullName>
    </alternativeName>
</protein>
<comment type="caution">
    <text evidence="8">The sequence shown here is derived from an EMBL/GenBank/DDBJ whole genome shotgun (WGS) entry which is preliminary data.</text>
</comment>
<evidence type="ECO:0000256" key="2">
    <source>
        <dbReference type="ARBA" id="ARBA00022679"/>
    </source>
</evidence>